<proteinExistence type="predicted"/>
<protein>
    <submittedName>
        <fullName evidence="1">Uncharacterized protein</fullName>
    </submittedName>
</protein>
<reference evidence="1" key="1">
    <citation type="submission" date="2014-11" db="EMBL/GenBank/DDBJ databases">
        <authorList>
            <person name="Amaro Gonzalez C."/>
        </authorList>
    </citation>
    <scope>NUCLEOTIDE SEQUENCE</scope>
</reference>
<evidence type="ECO:0000313" key="1">
    <source>
        <dbReference type="EMBL" id="JAI00373.1"/>
    </source>
</evidence>
<dbReference type="EMBL" id="GBXM01008207">
    <property type="protein sequence ID" value="JAI00371.1"/>
    <property type="molecule type" value="Transcribed_RNA"/>
</dbReference>
<dbReference type="EMBL" id="GBXM01008205">
    <property type="protein sequence ID" value="JAI00373.1"/>
    <property type="molecule type" value="Transcribed_RNA"/>
</dbReference>
<name>A0A0E9XCA7_ANGAN</name>
<sequence length="35" mass="4024">MGFHAEVNRHVTSGVPRPWVFENHGVRWFSASLTD</sequence>
<accession>A0A0E9XCA7</accession>
<dbReference type="AlphaFoldDB" id="A0A0E9XCA7"/>
<reference evidence="1" key="2">
    <citation type="journal article" date="2015" name="Fish Shellfish Immunol.">
        <title>Early steps in the European eel (Anguilla anguilla)-Vibrio vulnificus interaction in the gills: Role of the RtxA13 toxin.</title>
        <authorList>
            <person name="Callol A."/>
            <person name="Pajuelo D."/>
            <person name="Ebbesson L."/>
            <person name="Teles M."/>
            <person name="MacKenzie S."/>
            <person name="Amaro C."/>
        </authorList>
    </citation>
    <scope>NUCLEOTIDE SEQUENCE</scope>
</reference>
<organism evidence="1">
    <name type="scientific">Anguilla anguilla</name>
    <name type="common">European freshwater eel</name>
    <name type="synonym">Muraena anguilla</name>
    <dbReference type="NCBI Taxonomy" id="7936"/>
    <lineage>
        <taxon>Eukaryota</taxon>
        <taxon>Metazoa</taxon>
        <taxon>Chordata</taxon>
        <taxon>Craniata</taxon>
        <taxon>Vertebrata</taxon>
        <taxon>Euteleostomi</taxon>
        <taxon>Actinopterygii</taxon>
        <taxon>Neopterygii</taxon>
        <taxon>Teleostei</taxon>
        <taxon>Anguilliformes</taxon>
        <taxon>Anguillidae</taxon>
        <taxon>Anguilla</taxon>
    </lineage>
</organism>